<proteinExistence type="inferred from homology"/>
<evidence type="ECO:0000256" key="2">
    <source>
        <dbReference type="ARBA" id="ARBA00007264"/>
    </source>
</evidence>
<dbReference type="InterPro" id="IPR008853">
    <property type="entry name" value="TMEM9/TMEM9B"/>
</dbReference>
<gene>
    <name evidence="6" type="ORF">CTOB1V02_LOCUS5640</name>
</gene>
<dbReference type="Pfam" id="PF05434">
    <property type="entry name" value="Tmemb_9"/>
    <property type="match status" value="1"/>
</dbReference>
<dbReference type="EMBL" id="OB661239">
    <property type="protein sequence ID" value="CAD7227741.1"/>
    <property type="molecule type" value="Genomic_DNA"/>
</dbReference>
<keyword evidence="5" id="KW-0472">Membrane</keyword>
<keyword evidence="4" id="KW-1133">Transmembrane helix</keyword>
<keyword evidence="3" id="KW-0812">Transmembrane</keyword>
<name>A0A7R8WA08_9CRUS</name>
<protein>
    <submittedName>
        <fullName evidence="6">Uncharacterized protein</fullName>
    </submittedName>
</protein>
<comment type="subcellular location">
    <subcellularLocation>
        <location evidence="1">Membrane</location>
    </subcellularLocation>
</comment>
<comment type="similarity">
    <text evidence="2">Belongs to the TMEM9 family.</text>
</comment>
<dbReference type="PANTHER" id="PTHR13064">
    <property type="entry name" value="TRANSMEMBRANE PROTEIN 9 FAMILY MEMBER"/>
    <property type="match status" value="1"/>
</dbReference>
<evidence type="ECO:0000256" key="3">
    <source>
        <dbReference type="ARBA" id="ARBA00022692"/>
    </source>
</evidence>
<evidence type="ECO:0000256" key="5">
    <source>
        <dbReference type="ARBA" id="ARBA00023136"/>
    </source>
</evidence>
<evidence type="ECO:0000313" key="6">
    <source>
        <dbReference type="EMBL" id="CAD7227741.1"/>
    </source>
</evidence>
<organism evidence="6">
    <name type="scientific">Cyprideis torosa</name>
    <dbReference type="NCBI Taxonomy" id="163714"/>
    <lineage>
        <taxon>Eukaryota</taxon>
        <taxon>Metazoa</taxon>
        <taxon>Ecdysozoa</taxon>
        <taxon>Arthropoda</taxon>
        <taxon>Crustacea</taxon>
        <taxon>Oligostraca</taxon>
        <taxon>Ostracoda</taxon>
        <taxon>Podocopa</taxon>
        <taxon>Podocopida</taxon>
        <taxon>Cytherocopina</taxon>
        <taxon>Cytheroidea</taxon>
        <taxon>Cytherideidae</taxon>
        <taxon>Cyprideis</taxon>
    </lineage>
</organism>
<evidence type="ECO:0000256" key="4">
    <source>
        <dbReference type="ARBA" id="ARBA00022989"/>
    </source>
</evidence>
<dbReference type="OrthoDB" id="10059035at2759"/>
<dbReference type="GO" id="GO:0005765">
    <property type="term" value="C:lysosomal membrane"/>
    <property type="evidence" value="ECO:0007669"/>
    <property type="project" value="InterPro"/>
</dbReference>
<sequence>MSTILFLYMLFLLCLDPLIISSKRGQDTQALTATDYQEQQNEDDESYGSVQLRLRAASSSGGNVLDRVGQQQDKWKRQVQEQRRNIYDKHNLLN</sequence>
<dbReference type="PANTHER" id="PTHR13064:SF6">
    <property type="entry name" value="TRANSMEMBRANE PROTEIN 9"/>
    <property type="match status" value="1"/>
</dbReference>
<accession>A0A7R8WA08</accession>
<reference evidence="6" key="1">
    <citation type="submission" date="2020-11" db="EMBL/GenBank/DDBJ databases">
        <authorList>
            <person name="Tran Van P."/>
        </authorList>
    </citation>
    <scope>NUCLEOTIDE SEQUENCE</scope>
</reference>
<evidence type="ECO:0000256" key="1">
    <source>
        <dbReference type="ARBA" id="ARBA00004370"/>
    </source>
</evidence>
<dbReference type="AlphaFoldDB" id="A0A7R8WA08"/>